<dbReference type="Gene3D" id="2.40.50.90">
    <property type="match status" value="1"/>
</dbReference>
<dbReference type="SMART" id="SM00318">
    <property type="entry name" value="SNc"/>
    <property type="match status" value="1"/>
</dbReference>
<dbReference type="STRING" id="696762.PFRI_36860"/>
<dbReference type="OrthoDB" id="9805504at2"/>
<dbReference type="PROSITE" id="PS50830">
    <property type="entry name" value="TNASE_3"/>
    <property type="match status" value="1"/>
</dbReference>
<accession>A0A1L9NS85</accession>
<sequence length="216" mass="24192">MFRICLFICVLLGATSVAADVTGKVRVIDGDTFDVAAQRVRIFGIDAPESKQTCETEQGTTWACGAWVSAQVAALYDGKRAICREEDRDRYDRIVARCEIAGRDVGQQLVSSGLAFAYRKYSMRYDLDEKGAAVNDLGLHGSRVQRPAQYRATQAKGRIPPNRNCVIKGNITKSGYIYHMPGQRDYERTGINEAKGERWFCSQLQARVAGWRKARR</sequence>
<gene>
    <name evidence="3" type="primary">exoI</name>
    <name evidence="3" type="ORF">PFRI_36860</name>
</gene>
<comment type="caution">
    <text evidence="3">The sequence shown here is derived from an EMBL/GenBank/DDBJ whole genome shotgun (WGS) entry which is preliminary data.</text>
</comment>
<protein>
    <submittedName>
        <fullName evidence="3">Succinoglycan biosynthesis protein ExoI</fullName>
    </submittedName>
</protein>
<feature type="signal peptide" evidence="1">
    <location>
        <begin position="1"/>
        <end position="19"/>
    </location>
</feature>
<dbReference type="Pfam" id="PF00565">
    <property type="entry name" value="SNase"/>
    <property type="match status" value="1"/>
</dbReference>
<dbReference type="EMBL" id="MLCB01000201">
    <property type="protein sequence ID" value="OJI92091.1"/>
    <property type="molecule type" value="Genomic_DNA"/>
</dbReference>
<dbReference type="Proteomes" id="UP000184514">
    <property type="component" value="Unassembled WGS sequence"/>
</dbReference>
<dbReference type="InterPro" id="IPR016071">
    <property type="entry name" value="Staphylococal_nuclease_OB-fold"/>
</dbReference>
<dbReference type="SUPFAM" id="SSF50199">
    <property type="entry name" value="Staphylococcal nuclease"/>
    <property type="match status" value="1"/>
</dbReference>
<name>A0A1L9NS85_9RHOB</name>
<feature type="chain" id="PRO_5012679602" evidence="1">
    <location>
        <begin position="20"/>
        <end position="216"/>
    </location>
</feature>
<evidence type="ECO:0000313" key="4">
    <source>
        <dbReference type="Proteomes" id="UP000184514"/>
    </source>
</evidence>
<keyword evidence="4" id="KW-1185">Reference proteome</keyword>
<keyword evidence="1" id="KW-0732">Signal</keyword>
<organism evidence="3 4">
    <name type="scientific">Planktotalea frisia</name>
    <dbReference type="NCBI Taxonomy" id="696762"/>
    <lineage>
        <taxon>Bacteria</taxon>
        <taxon>Pseudomonadati</taxon>
        <taxon>Pseudomonadota</taxon>
        <taxon>Alphaproteobacteria</taxon>
        <taxon>Rhodobacterales</taxon>
        <taxon>Paracoccaceae</taxon>
        <taxon>Planktotalea</taxon>
    </lineage>
</organism>
<evidence type="ECO:0000259" key="2">
    <source>
        <dbReference type="PROSITE" id="PS50830"/>
    </source>
</evidence>
<evidence type="ECO:0000313" key="3">
    <source>
        <dbReference type="EMBL" id="OJI92091.1"/>
    </source>
</evidence>
<proteinExistence type="predicted"/>
<feature type="domain" description="TNase-like" evidence="2">
    <location>
        <begin position="26"/>
        <end position="162"/>
    </location>
</feature>
<evidence type="ECO:0000256" key="1">
    <source>
        <dbReference type="SAM" id="SignalP"/>
    </source>
</evidence>
<dbReference type="AlphaFoldDB" id="A0A1L9NS85"/>
<reference evidence="3 4" key="1">
    <citation type="submission" date="2016-10" db="EMBL/GenBank/DDBJ databases">
        <title>Genome sequence of Planktotalea frisia SH6-1.</title>
        <authorList>
            <person name="Poehlein A."/>
            <person name="Bakenhus I."/>
            <person name="Voget S."/>
            <person name="Brinkhoff T."/>
            <person name="Simon M."/>
        </authorList>
    </citation>
    <scope>NUCLEOTIDE SEQUENCE [LARGE SCALE GENOMIC DNA]</scope>
    <source>
        <strain evidence="3 4">SH6-1</strain>
    </source>
</reference>
<dbReference type="InterPro" id="IPR035437">
    <property type="entry name" value="SNase_OB-fold_sf"/>
</dbReference>